<evidence type="ECO:0000313" key="3">
    <source>
        <dbReference type="Proteomes" id="UP000281553"/>
    </source>
</evidence>
<feature type="compositionally biased region" description="Polar residues" evidence="1">
    <location>
        <begin position="235"/>
        <end position="246"/>
    </location>
</feature>
<evidence type="ECO:0000313" key="2">
    <source>
        <dbReference type="EMBL" id="VDK36539.1"/>
    </source>
</evidence>
<protein>
    <submittedName>
        <fullName evidence="2">Uncharacterized protein</fullName>
    </submittedName>
</protein>
<feature type="compositionally biased region" description="Low complexity" evidence="1">
    <location>
        <begin position="350"/>
        <end position="360"/>
    </location>
</feature>
<gene>
    <name evidence="2" type="ORF">DILT_LOCUS776</name>
</gene>
<dbReference type="AlphaFoldDB" id="A0A3P6PKF2"/>
<feature type="compositionally biased region" description="Basic and acidic residues" evidence="1">
    <location>
        <begin position="297"/>
        <end position="316"/>
    </location>
</feature>
<feature type="region of interest" description="Disordered" evidence="1">
    <location>
        <begin position="343"/>
        <end position="368"/>
    </location>
</feature>
<organism evidence="2 3">
    <name type="scientific">Dibothriocephalus latus</name>
    <name type="common">Fish tapeworm</name>
    <name type="synonym">Diphyllobothrium latum</name>
    <dbReference type="NCBI Taxonomy" id="60516"/>
    <lineage>
        <taxon>Eukaryota</taxon>
        <taxon>Metazoa</taxon>
        <taxon>Spiralia</taxon>
        <taxon>Lophotrochozoa</taxon>
        <taxon>Platyhelminthes</taxon>
        <taxon>Cestoda</taxon>
        <taxon>Eucestoda</taxon>
        <taxon>Diphyllobothriidea</taxon>
        <taxon>Diphyllobothriidae</taxon>
        <taxon>Dibothriocephalus</taxon>
    </lineage>
</organism>
<dbReference type="Proteomes" id="UP000281553">
    <property type="component" value="Unassembled WGS sequence"/>
</dbReference>
<feature type="compositionally biased region" description="Basic and acidic residues" evidence="1">
    <location>
        <begin position="195"/>
        <end position="204"/>
    </location>
</feature>
<evidence type="ECO:0000256" key="1">
    <source>
        <dbReference type="SAM" id="MobiDB-lite"/>
    </source>
</evidence>
<name>A0A3P6PKF2_DIBLA</name>
<dbReference type="EMBL" id="UYRU01003837">
    <property type="protein sequence ID" value="VDK36539.1"/>
    <property type="molecule type" value="Genomic_DNA"/>
</dbReference>
<keyword evidence="3" id="KW-1185">Reference proteome</keyword>
<feature type="compositionally biased region" description="Basic and acidic residues" evidence="1">
    <location>
        <begin position="145"/>
        <end position="165"/>
    </location>
</feature>
<accession>A0A3P6PKF2</accession>
<proteinExistence type="predicted"/>
<reference evidence="2 3" key="1">
    <citation type="submission" date="2018-11" db="EMBL/GenBank/DDBJ databases">
        <authorList>
            <consortium name="Pathogen Informatics"/>
        </authorList>
    </citation>
    <scope>NUCLEOTIDE SEQUENCE [LARGE SCALE GENOMIC DNA]</scope>
</reference>
<feature type="region of interest" description="Disordered" evidence="1">
    <location>
        <begin position="127"/>
        <end position="331"/>
    </location>
</feature>
<sequence length="436" mass="49497">MPKKLKTSVRCLADSQPLLVKSATGAYVESIVQSLCKEGYGVGDNTYQATFSGNSGKFNPTTKQTPKLTELKWKKVEQFKIVSRDQDCVFIVHNTNKYMILRMDNAGEAKKLQALVLKANPNVQLIEDRGDGETSDDIGSVAPAKVDKTKQETKSNEVSPPKDHSSSAPKSLPRSVPKSGPSSHRQPAKSYNEFPRSRYEETKGNENTSELSFSEEYQHSAPRRGPRSLPRSIPKSAQSSHRPPSQSRKEPPRSRAMKTSTVQWDGYRTWRGRSQMPSRVEEDGLMPRCYYQYKPRASSETRGRRGQGDRTYDHWRRSPSPYARDWSPPRSRYDSNIHVESYSPVDEDSFSSSRSSSPGSMQLGRITCTPVPKGRQTWYKPDIYYHNKMPKVVREGTTYAEYAESDDSTRTPSERTIRIMELIGQKETPKHRNSRV</sequence>